<evidence type="ECO:0000313" key="5">
    <source>
        <dbReference type="EMBL" id="SVB09009.1"/>
    </source>
</evidence>
<dbReference type="GO" id="GO:0006412">
    <property type="term" value="P:translation"/>
    <property type="evidence" value="ECO:0007669"/>
    <property type="project" value="InterPro"/>
</dbReference>
<dbReference type="Pfam" id="PF00281">
    <property type="entry name" value="Ribosomal_L5"/>
    <property type="match status" value="1"/>
</dbReference>
<keyword evidence="2" id="KW-0689">Ribosomal protein</keyword>
<dbReference type="PROSITE" id="PS00358">
    <property type="entry name" value="RIBOSOMAL_L5"/>
    <property type="match status" value="1"/>
</dbReference>
<proteinExistence type="inferred from homology"/>
<accession>A0A382B5P3</accession>
<dbReference type="PANTHER" id="PTHR11994">
    <property type="entry name" value="60S RIBOSOMAL PROTEIN L11-RELATED"/>
    <property type="match status" value="1"/>
</dbReference>
<sequence>MPNFKKAYFEKHQAAIQKELGLGNVMQVPKITKITVNMGLGEALQNSKLIESGIEQLKVITGQLPIVTKAKKSISNFKLREGVSIGVKVTLRG</sequence>
<keyword evidence="3" id="KW-0687">Ribonucleoprotein</keyword>
<dbReference type="InterPro" id="IPR002132">
    <property type="entry name" value="Ribosomal_uL5"/>
</dbReference>
<evidence type="ECO:0000256" key="1">
    <source>
        <dbReference type="ARBA" id="ARBA00008553"/>
    </source>
</evidence>
<dbReference type="InterPro" id="IPR020929">
    <property type="entry name" value="Ribosomal_uL5_CS"/>
</dbReference>
<feature type="non-terminal residue" evidence="5">
    <location>
        <position position="93"/>
    </location>
</feature>
<reference evidence="5" key="1">
    <citation type="submission" date="2018-05" db="EMBL/GenBank/DDBJ databases">
        <authorList>
            <person name="Lanie J.A."/>
            <person name="Ng W.-L."/>
            <person name="Kazmierczak K.M."/>
            <person name="Andrzejewski T.M."/>
            <person name="Davidsen T.M."/>
            <person name="Wayne K.J."/>
            <person name="Tettelin H."/>
            <person name="Glass J.I."/>
            <person name="Rusch D."/>
            <person name="Podicherti R."/>
            <person name="Tsui H.-C.T."/>
            <person name="Winkler M.E."/>
        </authorList>
    </citation>
    <scope>NUCLEOTIDE SEQUENCE</scope>
</reference>
<dbReference type="GO" id="GO:0003735">
    <property type="term" value="F:structural constituent of ribosome"/>
    <property type="evidence" value="ECO:0007669"/>
    <property type="project" value="InterPro"/>
</dbReference>
<evidence type="ECO:0000259" key="4">
    <source>
        <dbReference type="Pfam" id="PF00281"/>
    </source>
</evidence>
<dbReference type="InterPro" id="IPR022803">
    <property type="entry name" value="Ribosomal_uL5_dom_sf"/>
</dbReference>
<organism evidence="5">
    <name type="scientific">marine metagenome</name>
    <dbReference type="NCBI Taxonomy" id="408172"/>
    <lineage>
        <taxon>unclassified sequences</taxon>
        <taxon>metagenomes</taxon>
        <taxon>ecological metagenomes</taxon>
    </lineage>
</organism>
<evidence type="ECO:0000256" key="3">
    <source>
        <dbReference type="ARBA" id="ARBA00023274"/>
    </source>
</evidence>
<evidence type="ECO:0000256" key="2">
    <source>
        <dbReference type="ARBA" id="ARBA00022980"/>
    </source>
</evidence>
<gene>
    <name evidence="5" type="ORF">METZ01_LOCUS161863</name>
</gene>
<protein>
    <recommendedName>
        <fullName evidence="4">Large ribosomal subunit protein uL5 N-terminal domain-containing protein</fullName>
    </recommendedName>
</protein>
<dbReference type="Gene3D" id="3.30.1440.10">
    <property type="match status" value="1"/>
</dbReference>
<dbReference type="GO" id="GO:1990904">
    <property type="term" value="C:ribonucleoprotein complex"/>
    <property type="evidence" value="ECO:0007669"/>
    <property type="project" value="UniProtKB-KW"/>
</dbReference>
<dbReference type="SUPFAM" id="SSF55282">
    <property type="entry name" value="RL5-like"/>
    <property type="match status" value="1"/>
</dbReference>
<name>A0A382B5P3_9ZZZZ</name>
<dbReference type="GO" id="GO:0005840">
    <property type="term" value="C:ribosome"/>
    <property type="evidence" value="ECO:0007669"/>
    <property type="project" value="UniProtKB-KW"/>
</dbReference>
<dbReference type="InterPro" id="IPR031310">
    <property type="entry name" value="Ribosomal_uL5_N"/>
</dbReference>
<feature type="domain" description="Large ribosomal subunit protein uL5 N-terminal" evidence="4">
    <location>
        <begin position="24"/>
        <end position="80"/>
    </location>
</feature>
<dbReference type="AlphaFoldDB" id="A0A382B5P3"/>
<comment type="similarity">
    <text evidence="1">Belongs to the universal ribosomal protein uL5 family.</text>
</comment>
<dbReference type="EMBL" id="UINC01028286">
    <property type="protein sequence ID" value="SVB09009.1"/>
    <property type="molecule type" value="Genomic_DNA"/>
</dbReference>